<reference evidence="8" key="1">
    <citation type="journal article" date="2011" name="Environ. Microbiol.">
        <title>Time-series analyses of Monterey Bay coastal microbial picoplankton using a 'genome proxy' microarray.</title>
        <authorList>
            <person name="Rich V.I."/>
            <person name="Pham V.D."/>
            <person name="Eppley J."/>
            <person name="Shi Y."/>
            <person name="DeLong E.F."/>
        </authorList>
    </citation>
    <scope>NUCLEOTIDE SEQUENCE</scope>
</reference>
<evidence type="ECO:0000256" key="4">
    <source>
        <dbReference type="PIRSR" id="PIRSR606225-1"/>
    </source>
</evidence>
<dbReference type="InterPro" id="IPR036986">
    <property type="entry name" value="S4_RNA-bd_sf"/>
</dbReference>
<evidence type="ECO:0000256" key="5">
    <source>
        <dbReference type="PROSITE-ProRule" id="PRU00182"/>
    </source>
</evidence>
<keyword evidence="2 6" id="KW-0413">Isomerase</keyword>
<dbReference type="SUPFAM" id="SSF55120">
    <property type="entry name" value="Pseudouridine synthase"/>
    <property type="match status" value="1"/>
</dbReference>
<dbReference type="EMBL" id="GU474846">
    <property type="protein sequence ID" value="ADI16763.1"/>
    <property type="molecule type" value="Genomic_DNA"/>
</dbReference>
<name>E0XQS2_9GAMM</name>
<dbReference type="InterPro" id="IPR050188">
    <property type="entry name" value="RluA_PseudoU_synthase"/>
</dbReference>
<dbReference type="SMART" id="SM00363">
    <property type="entry name" value="S4"/>
    <property type="match status" value="1"/>
</dbReference>
<accession>E0XQS2</accession>
<dbReference type="AlphaFoldDB" id="E0XQS2"/>
<keyword evidence="5" id="KW-0694">RNA-binding</keyword>
<evidence type="ECO:0000256" key="2">
    <source>
        <dbReference type="ARBA" id="ARBA00023235"/>
    </source>
</evidence>
<dbReference type="EC" id="5.4.99.-" evidence="6"/>
<dbReference type="NCBIfam" id="TIGR00005">
    <property type="entry name" value="rluA_subfam"/>
    <property type="match status" value="1"/>
</dbReference>
<dbReference type="CDD" id="cd00165">
    <property type="entry name" value="S4"/>
    <property type="match status" value="1"/>
</dbReference>
<evidence type="ECO:0000313" key="8">
    <source>
        <dbReference type="EMBL" id="ADI16763.1"/>
    </source>
</evidence>
<dbReference type="InterPro" id="IPR006225">
    <property type="entry name" value="PsdUridine_synth_RluC/D"/>
</dbReference>
<dbReference type="InterPro" id="IPR006145">
    <property type="entry name" value="PsdUridine_synth_RsuA/RluA"/>
</dbReference>
<feature type="domain" description="RNA-binding S4" evidence="7">
    <location>
        <begin position="15"/>
        <end position="72"/>
    </location>
</feature>
<evidence type="ECO:0000256" key="3">
    <source>
        <dbReference type="ARBA" id="ARBA00036882"/>
    </source>
</evidence>
<dbReference type="GO" id="GO:0003723">
    <property type="term" value="F:RNA binding"/>
    <property type="evidence" value="ECO:0007669"/>
    <property type="project" value="UniProtKB-KW"/>
</dbReference>
<sequence length="307" mass="35155">MISKRFQIDEENSNNRVDIFLANNLDAISRGIVQQLISEGKVTINGKETKRNYLLKPSDIVEITFELESNGEDEAQDIPVDITFENDDFFVINKHSGLTVHPGAGQKDNTLINGILHIRKEQRDIPRYGLVHRLDKDTSGLMVLAKNLKAHTVLTELIQAKSIQRKYYALVHGTPISGKTIDLPIGRHPKNRLLFCVKDGGREAITHFKIEKRFKNFSLLNVELETGRTHQIRVHLKHIGHPIAGDASYNSIKIWKDAIPKELEAINNLQRQALHSYSLKFQFLDEKFFFESKIPDDLEKTMELLEK</sequence>
<protein>
    <recommendedName>
        <fullName evidence="6">Pseudouridine synthase</fullName>
        <ecNumber evidence="6">5.4.99.-</ecNumber>
    </recommendedName>
</protein>
<evidence type="ECO:0000259" key="7">
    <source>
        <dbReference type="SMART" id="SM00363"/>
    </source>
</evidence>
<dbReference type="Pfam" id="PF00849">
    <property type="entry name" value="PseudoU_synth_2"/>
    <property type="match status" value="1"/>
</dbReference>
<feature type="active site" evidence="4">
    <location>
        <position position="135"/>
    </location>
</feature>
<dbReference type="PANTHER" id="PTHR21600:SF44">
    <property type="entry name" value="RIBOSOMAL LARGE SUBUNIT PSEUDOURIDINE SYNTHASE D"/>
    <property type="match status" value="1"/>
</dbReference>
<dbReference type="Gene3D" id="3.30.2350.10">
    <property type="entry name" value="Pseudouridine synthase"/>
    <property type="match status" value="1"/>
</dbReference>
<evidence type="ECO:0000256" key="6">
    <source>
        <dbReference type="RuleBase" id="RU362028"/>
    </source>
</evidence>
<comment type="similarity">
    <text evidence="1 6">Belongs to the pseudouridine synthase RluA family.</text>
</comment>
<organism evidence="8">
    <name type="scientific">uncultured gamma proteobacterium HF0010_11B23</name>
    <dbReference type="NCBI Taxonomy" id="710979"/>
    <lineage>
        <taxon>Bacteria</taxon>
        <taxon>Pseudomonadati</taxon>
        <taxon>Pseudomonadota</taxon>
        <taxon>Gammaproteobacteria</taxon>
        <taxon>environmental samples</taxon>
    </lineage>
</organism>
<dbReference type="InterPro" id="IPR020103">
    <property type="entry name" value="PsdUridine_synth_cat_dom_sf"/>
</dbReference>
<dbReference type="PANTHER" id="PTHR21600">
    <property type="entry name" value="MITOCHONDRIAL RNA PSEUDOURIDINE SYNTHASE"/>
    <property type="match status" value="1"/>
</dbReference>
<dbReference type="GO" id="GO:0000455">
    <property type="term" value="P:enzyme-directed rRNA pseudouridine synthesis"/>
    <property type="evidence" value="ECO:0007669"/>
    <property type="project" value="UniProtKB-ARBA"/>
</dbReference>
<dbReference type="Pfam" id="PF01479">
    <property type="entry name" value="S4"/>
    <property type="match status" value="1"/>
</dbReference>
<dbReference type="InterPro" id="IPR002942">
    <property type="entry name" value="S4_RNA-bd"/>
</dbReference>
<dbReference type="CDD" id="cd02869">
    <property type="entry name" value="PseudoU_synth_RluA_like"/>
    <property type="match status" value="1"/>
</dbReference>
<dbReference type="SUPFAM" id="SSF55174">
    <property type="entry name" value="Alpha-L RNA-binding motif"/>
    <property type="match status" value="1"/>
</dbReference>
<dbReference type="PROSITE" id="PS50889">
    <property type="entry name" value="S4"/>
    <property type="match status" value="1"/>
</dbReference>
<comment type="function">
    <text evidence="6">Responsible for synthesis of pseudouridine from uracil.</text>
</comment>
<evidence type="ECO:0000256" key="1">
    <source>
        <dbReference type="ARBA" id="ARBA00010876"/>
    </source>
</evidence>
<proteinExistence type="inferred from homology"/>
<dbReference type="InterPro" id="IPR006224">
    <property type="entry name" value="PsdUridine_synth_RluA-like_CS"/>
</dbReference>
<comment type="catalytic activity">
    <reaction evidence="6">
        <text>a uridine in RNA = a pseudouridine in RNA</text>
        <dbReference type="Rhea" id="RHEA:48348"/>
        <dbReference type="Rhea" id="RHEA-COMP:12068"/>
        <dbReference type="Rhea" id="RHEA-COMP:12069"/>
        <dbReference type="ChEBI" id="CHEBI:65314"/>
        <dbReference type="ChEBI" id="CHEBI:65315"/>
    </reaction>
</comment>
<comment type="catalytic activity">
    <reaction evidence="3">
        <text>uridine(1911/1915/1917) in 23S rRNA = pseudouridine(1911/1915/1917) in 23S rRNA</text>
        <dbReference type="Rhea" id="RHEA:42524"/>
        <dbReference type="Rhea" id="RHEA-COMP:10097"/>
        <dbReference type="Rhea" id="RHEA-COMP:10098"/>
        <dbReference type="ChEBI" id="CHEBI:65314"/>
        <dbReference type="ChEBI" id="CHEBI:65315"/>
        <dbReference type="EC" id="5.4.99.23"/>
    </reaction>
</comment>
<dbReference type="Gene3D" id="3.10.290.10">
    <property type="entry name" value="RNA-binding S4 domain"/>
    <property type="match status" value="1"/>
</dbReference>
<dbReference type="PROSITE" id="PS01129">
    <property type="entry name" value="PSI_RLU"/>
    <property type="match status" value="1"/>
</dbReference>
<dbReference type="GO" id="GO:0160140">
    <property type="term" value="F:23S rRNA pseudouridine(1911/1915/1917) synthase activity"/>
    <property type="evidence" value="ECO:0007669"/>
    <property type="project" value="UniProtKB-EC"/>
</dbReference>